<dbReference type="Proteomes" id="UP001211907">
    <property type="component" value="Unassembled WGS sequence"/>
</dbReference>
<protein>
    <recommendedName>
        <fullName evidence="9">RNA cytidine acetyltransferase</fullName>
        <ecNumber evidence="9">2.3.1.-</ecNumber>
    </recommendedName>
    <alternativeName>
        <fullName evidence="9">18S rRNA cytosine acetyltransferase</fullName>
    </alternativeName>
</protein>
<feature type="region of interest" description="Disordered" evidence="10">
    <location>
        <begin position="1096"/>
        <end position="1161"/>
    </location>
</feature>
<dbReference type="InterPro" id="IPR027417">
    <property type="entry name" value="P-loop_NTPase"/>
</dbReference>
<evidence type="ECO:0000259" key="12">
    <source>
        <dbReference type="Pfam" id="PF08351"/>
    </source>
</evidence>
<keyword evidence="4 9" id="KW-0819">tRNA processing</keyword>
<dbReference type="AlphaFoldDB" id="A0AAD5XEY4"/>
<keyword evidence="5 9" id="KW-0547">Nucleotide-binding</keyword>
<feature type="binding site" evidence="9">
    <location>
        <begin position="668"/>
        <end position="670"/>
    </location>
    <ligand>
        <name>acetyl-CoA</name>
        <dbReference type="ChEBI" id="CHEBI:57288"/>
    </ligand>
</feature>
<evidence type="ECO:0000259" key="11">
    <source>
        <dbReference type="Pfam" id="PF05127"/>
    </source>
</evidence>
<comment type="caution">
    <text evidence="15">The sequence shown here is derived from an EMBL/GenBank/DDBJ whole genome shotgun (WGS) entry which is preliminary data.</text>
</comment>
<evidence type="ECO:0000256" key="9">
    <source>
        <dbReference type="HAMAP-Rule" id="MF_03211"/>
    </source>
</evidence>
<feature type="domain" description="N-acetyltransferase" evidence="13">
    <location>
        <begin position="562"/>
        <end position="805"/>
    </location>
</feature>
<dbReference type="GO" id="GO:0051391">
    <property type="term" value="P:tRNA acetylation"/>
    <property type="evidence" value="ECO:0007669"/>
    <property type="project" value="UniProtKB-UniRule"/>
</dbReference>
<feature type="binding site" evidence="9">
    <location>
        <position position="778"/>
    </location>
    <ligand>
        <name>acetyl-CoA</name>
        <dbReference type="ChEBI" id="CHEBI:57288"/>
    </ligand>
</feature>
<evidence type="ECO:0000313" key="16">
    <source>
        <dbReference type="Proteomes" id="UP001211907"/>
    </source>
</evidence>
<comment type="subunit">
    <text evidence="9">Interacts with TAN1.</text>
</comment>
<evidence type="ECO:0000259" key="14">
    <source>
        <dbReference type="Pfam" id="PF13725"/>
    </source>
</evidence>
<dbReference type="Pfam" id="PF13725">
    <property type="entry name" value="tRNA_bind_2"/>
    <property type="match status" value="1"/>
</dbReference>
<feature type="binding site" evidence="9">
    <location>
        <position position="499"/>
    </location>
    <ligand>
        <name>ATP</name>
        <dbReference type="ChEBI" id="CHEBI:30616"/>
    </ligand>
</feature>
<comment type="subcellular location">
    <subcellularLocation>
        <location evidence="1 9">Nucleus</location>
        <location evidence="1 9">Nucleolus</location>
    </subcellularLocation>
</comment>
<dbReference type="FunFam" id="3.40.50.11040:FF:000002">
    <property type="entry name" value="RNA cytidine acetyltransferase"/>
    <property type="match status" value="1"/>
</dbReference>
<dbReference type="GO" id="GO:1904812">
    <property type="term" value="P:rRNA acetylation involved in maturation of SSU-rRNA"/>
    <property type="evidence" value="ECO:0007669"/>
    <property type="project" value="InterPro"/>
</dbReference>
<dbReference type="PANTHER" id="PTHR10925">
    <property type="entry name" value="N-ACETYLTRANSFERASE 10"/>
    <property type="match status" value="1"/>
</dbReference>
<dbReference type="GO" id="GO:0000049">
    <property type="term" value="F:tRNA binding"/>
    <property type="evidence" value="ECO:0007669"/>
    <property type="project" value="TreeGrafter"/>
</dbReference>
<evidence type="ECO:0000256" key="7">
    <source>
        <dbReference type="ARBA" id="ARBA00023242"/>
    </source>
</evidence>
<dbReference type="Gene3D" id="3.40.630.30">
    <property type="match status" value="1"/>
</dbReference>
<evidence type="ECO:0000256" key="4">
    <source>
        <dbReference type="ARBA" id="ARBA00022694"/>
    </source>
</evidence>
<proteinExistence type="inferred from homology"/>
<feature type="region of interest" description="Disordered" evidence="10">
    <location>
        <begin position="457"/>
        <end position="482"/>
    </location>
</feature>
<dbReference type="InterPro" id="IPR027992">
    <property type="entry name" value="tRNA_bind_dom"/>
</dbReference>
<dbReference type="Pfam" id="PF05127">
    <property type="entry name" value="NAT10_TcmA_helicase"/>
    <property type="match status" value="1"/>
</dbReference>
<dbReference type="InterPro" id="IPR032672">
    <property type="entry name" value="TmcA/NAT10/Kre33"/>
</dbReference>
<dbReference type="GO" id="GO:0005524">
    <property type="term" value="F:ATP binding"/>
    <property type="evidence" value="ECO:0007669"/>
    <property type="project" value="UniProtKB-UniRule"/>
</dbReference>
<dbReference type="Pfam" id="PF13718">
    <property type="entry name" value="GNAT_acetyltr_2"/>
    <property type="match status" value="1"/>
</dbReference>
<evidence type="ECO:0000256" key="8">
    <source>
        <dbReference type="ARBA" id="ARBA00023315"/>
    </source>
</evidence>
<dbReference type="HAMAP" id="MF_03211">
    <property type="entry name" value="RNA_acetyltr_Nat10"/>
    <property type="match status" value="1"/>
</dbReference>
<reference evidence="15" key="1">
    <citation type="submission" date="2020-05" db="EMBL/GenBank/DDBJ databases">
        <title>Phylogenomic resolution of chytrid fungi.</title>
        <authorList>
            <person name="Stajich J.E."/>
            <person name="Amses K."/>
            <person name="Simmons R."/>
            <person name="Seto K."/>
            <person name="Myers J."/>
            <person name="Bonds A."/>
            <person name="Quandt C.A."/>
            <person name="Barry K."/>
            <person name="Liu P."/>
            <person name="Grigoriev I."/>
            <person name="Longcore J.E."/>
            <person name="James T.Y."/>
        </authorList>
    </citation>
    <scope>NUCLEOTIDE SEQUENCE</scope>
    <source>
        <strain evidence="15">JEL0513</strain>
    </source>
</reference>
<dbReference type="InterPro" id="IPR000182">
    <property type="entry name" value="GNAT_dom"/>
</dbReference>
<keyword evidence="6 9" id="KW-0067">ATP-binding</keyword>
<feature type="compositionally biased region" description="Basic and acidic residues" evidence="10">
    <location>
        <begin position="1151"/>
        <end position="1161"/>
    </location>
</feature>
<keyword evidence="3 9" id="KW-0808">Transferase</keyword>
<keyword evidence="7 9" id="KW-0539">Nucleus</keyword>
<feature type="compositionally biased region" description="Polar residues" evidence="10">
    <location>
        <begin position="1096"/>
        <end position="1110"/>
    </location>
</feature>
<keyword evidence="8 9" id="KW-0012">Acyltransferase</keyword>
<comment type="catalytic activity">
    <reaction evidence="9">
        <text>a cytidine in 18S rRNA + acetyl-CoA + ATP + H2O = an N(4)-acetylcytidine in 18S rRNA + ADP + phosphate + CoA + H(+)</text>
        <dbReference type="Rhea" id="RHEA:51424"/>
        <dbReference type="Rhea" id="RHEA-COMP:13575"/>
        <dbReference type="Rhea" id="RHEA-COMP:13576"/>
        <dbReference type="ChEBI" id="CHEBI:15377"/>
        <dbReference type="ChEBI" id="CHEBI:15378"/>
        <dbReference type="ChEBI" id="CHEBI:30616"/>
        <dbReference type="ChEBI" id="CHEBI:43474"/>
        <dbReference type="ChEBI" id="CHEBI:57287"/>
        <dbReference type="ChEBI" id="CHEBI:57288"/>
        <dbReference type="ChEBI" id="CHEBI:74900"/>
        <dbReference type="ChEBI" id="CHEBI:82748"/>
        <dbReference type="ChEBI" id="CHEBI:456216"/>
    </reaction>
</comment>
<feature type="domain" description="TmcA/NAT10 N-terminal" evidence="12">
    <location>
        <begin position="21"/>
        <end position="213"/>
    </location>
</feature>
<comment type="catalytic activity">
    <reaction evidence="9">
        <text>a cytidine in tRNA + acetyl-CoA + ATP + H2O = an N(4)-acetylcytidine in tRNA + ADP + phosphate + CoA + H(+)</text>
        <dbReference type="Rhea" id="RHEA:53876"/>
        <dbReference type="Rhea" id="RHEA-COMP:13670"/>
        <dbReference type="Rhea" id="RHEA-COMP:13671"/>
        <dbReference type="ChEBI" id="CHEBI:15377"/>
        <dbReference type="ChEBI" id="CHEBI:15378"/>
        <dbReference type="ChEBI" id="CHEBI:30616"/>
        <dbReference type="ChEBI" id="CHEBI:43474"/>
        <dbReference type="ChEBI" id="CHEBI:57287"/>
        <dbReference type="ChEBI" id="CHEBI:57288"/>
        <dbReference type="ChEBI" id="CHEBI:74900"/>
        <dbReference type="ChEBI" id="CHEBI:82748"/>
        <dbReference type="ChEBI" id="CHEBI:456216"/>
    </reaction>
</comment>
<dbReference type="InterPro" id="IPR007807">
    <property type="entry name" value="TcmA/NAT10_helicase"/>
</dbReference>
<name>A0AAD5XEY4_9FUNG</name>
<sequence length="1161" mass="127892">MSDPNQNQLQPTMKRKKLDSRIPALISNGVALRHRSLFIVVGDRGRDQVVTLHYLLSKARVSARPSVLWCYKKDLGFSSHRKKRMNQIKKQIARGQREVDEDDPFELFVSSTSIRYTYYKETENILGTTFGMCVLQDFEALTPNLLARTIETVEGGGIIVILLKTMNSLKQLYTMTMDVHARYRTEAYHDTVARFNERFLLSLGGCETCLVVDDELNVLPLSAGKHVKPISRIDEHKLSGSAQELAELKTSLEDSQPLSSLVATAKTLDQARAVLTFTEAIAEKTLRSTVCLTASRGRGKSASLGIAMAAAIAYGYSNIFITSPSPENLKTVFEFMFKGFDGLGYEEHLDYDIIQSTNPDFAKAVVRVNVFKQHRQTIQYIQPSDASVLAQAELLVIDEAAAIPLPLVKALLGPYLVFMSSTINGYEGTGRSLSLKLISQLREQSIAGNSFNSSNATGVTVGRDGKEKKSTGGPSEVQSTAPPPSLRILREIKLSDPIRYNSGDPVETWLTNLLCLDACTPSLTASNLSLKGCPHPSQCELFYVNRDTLFSYHKVSEAFLQRMMSLYVASHYKNSPNDLQLMSDAPAHHLFVLLPPINQVSTGGTSTLPEPLVVIQIALEGNIAAESAQSALARGTARTNGDLIPWVMATQFQDDDFSRLNGARIVRIATHPDFIGMGYGLHAIKKLEEYYSGKSGIGLDEDDGAKKGGSGAATTEVRRVSDEALENETLAKDQIGVRDPSSMPPLLLRLHERPPREHLHWIGVSYGITPQLHKFWKKCGFVPVYCRQTQNDLTGEHTTIMLKPLIHQTESSSSSSKKSTRSEVIVSKNSKWVQSFSWDFRRRFIELLGYQFKKFSPLLVLSILEASSNGRPADLESINTPNELARHFTPFDIKRLESYTQNLLDYHVILDLIPRLATLFFLGYLNTPEHLFSGVKTELKHVALSPVQSAILVAVGLQRKTLDEAAPELGIAVSQIMALFGKVVKKCSNYFQIVEEAGVSAEFSAGAGKQKTATFVGIKLSNGEVESDVEAINGLTRDVNDDEAWDPVKTGLDEDLEEAGDEVMERLKEKQREMIDGLNLSQFAITAGDEEFVNSVKGTKNSTSRGSIQVKNDKSTKKRKFDSASGTASGLAAGVRGDKSGIFDPQAASGKTEKGKKGARR</sequence>
<accession>A0AAD5XEY4</accession>
<dbReference type="Pfam" id="PF08351">
    <property type="entry name" value="TmcA_N"/>
    <property type="match status" value="1"/>
</dbReference>
<comment type="function">
    <text evidence="9">RNA cytidine acetyltransferase with specificity toward both 18S rRNA and tRNAs. Catalyzes the formation of N(4)-acetylcytidine (ac4C) in 18S rRNA. Required for early nucleolar cleavages of precursor rRNA at sites A0, A1 and A2 during 18S rRNA synthesis. Catalyzes the formation of ac4C in serine and leucine tRNAs. Requires the tRNA-binding adapter protein TAN1 for full tRNA acetyltransferase activity but not for 18S rRNA acetylation.</text>
</comment>
<dbReference type="InterPro" id="IPR033688">
    <property type="entry name" value="NAT10"/>
</dbReference>
<dbReference type="GO" id="GO:0005730">
    <property type="term" value="C:nucleolus"/>
    <property type="evidence" value="ECO:0007669"/>
    <property type="project" value="UniProtKB-SubCell"/>
</dbReference>
<feature type="domain" description="TcmA/NAT10 helicase" evidence="11">
    <location>
        <begin position="291"/>
        <end position="517"/>
    </location>
</feature>
<keyword evidence="2 9" id="KW-0698">rRNA processing</keyword>
<evidence type="ECO:0000256" key="6">
    <source>
        <dbReference type="ARBA" id="ARBA00022840"/>
    </source>
</evidence>
<evidence type="ECO:0000256" key="1">
    <source>
        <dbReference type="ARBA" id="ARBA00004604"/>
    </source>
</evidence>
<evidence type="ECO:0000259" key="13">
    <source>
        <dbReference type="Pfam" id="PF13718"/>
    </source>
</evidence>
<keyword evidence="16" id="KW-1185">Reference proteome</keyword>
<feature type="domain" description="Possible tRNA binding" evidence="14">
    <location>
        <begin position="832"/>
        <end position="1093"/>
    </location>
</feature>
<dbReference type="Gene3D" id="3.40.50.300">
    <property type="entry name" value="P-loop containing nucleotide triphosphate hydrolases"/>
    <property type="match status" value="1"/>
</dbReference>
<dbReference type="EMBL" id="JADGJH010000521">
    <property type="protein sequence ID" value="KAJ3127246.1"/>
    <property type="molecule type" value="Genomic_DNA"/>
</dbReference>
<dbReference type="PANTHER" id="PTHR10925:SF5">
    <property type="entry name" value="RNA CYTIDINE ACETYLTRANSFERASE"/>
    <property type="match status" value="1"/>
</dbReference>
<comment type="similarity">
    <text evidence="9">Belongs to the RNA cytidine acetyltransferase family. NAT10 subfamily.</text>
</comment>
<dbReference type="EC" id="2.3.1.-" evidence="9"/>
<evidence type="ECO:0000313" key="15">
    <source>
        <dbReference type="EMBL" id="KAJ3127246.1"/>
    </source>
</evidence>
<organism evidence="15 16">
    <name type="scientific">Physocladia obscura</name>
    <dbReference type="NCBI Taxonomy" id="109957"/>
    <lineage>
        <taxon>Eukaryota</taxon>
        <taxon>Fungi</taxon>
        <taxon>Fungi incertae sedis</taxon>
        <taxon>Chytridiomycota</taxon>
        <taxon>Chytridiomycota incertae sedis</taxon>
        <taxon>Chytridiomycetes</taxon>
        <taxon>Chytridiales</taxon>
        <taxon>Chytriomycetaceae</taxon>
        <taxon>Physocladia</taxon>
    </lineage>
</organism>
<feature type="binding site" evidence="9">
    <location>
        <begin position="675"/>
        <end position="681"/>
    </location>
    <ligand>
        <name>acetyl-CoA</name>
        <dbReference type="ChEBI" id="CHEBI:57288"/>
    </ligand>
</feature>
<evidence type="ECO:0000256" key="2">
    <source>
        <dbReference type="ARBA" id="ARBA00022552"/>
    </source>
</evidence>
<dbReference type="InterPro" id="IPR013562">
    <property type="entry name" value="TmcA/NAT10_N"/>
</dbReference>
<dbReference type="GO" id="GO:0030686">
    <property type="term" value="C:90S preribosome"/>
    <property type="evidence" value="ECO:0007669"/>
    <property type="project" value="TreeGrafter"/>
</dbReference>
<dbReference type="GO" id="GO:1990883">
    <property type="term" value="F:18S rRNA cytidine N-acetyltransferase activity"/>
    <property type="evidence" value="ECO:0007669"/>
    <property type="project" value="TreeGrafter"/>
</dbReference>
<feature type="binding site" evidence="9">
    <location>
        <begin position="297"/>
        <end position="306"/>
    </location>
    <ligand>
        <name>ATP</name>
        <dbReference type="ChEBI" id="CHEBI:30616"/>
    </ligand>
</feature>
<evidence type="ECO:0000256" key="10">
    <source>
        <dbReference type="SAM" id="MobiDB-lite"/>
    </source>
</evidence>
<dbReference type="Gene3D" id="3.40.50.11040">
    <property type="match status" value="1"/>
</dbReference>
<gene>
    <name evidence="9 15" type="primary">NAT10</name>
    <name evidence="15" type="ORF">HK100_009856</name>
</gene>
<evidence type="ECO:0000256" key="5">
    <source>
        <dbReference type="ARBA" id="ARBA00022741"/>
    </source>
</evidence>
<evidence type="ECO:0000256" key="3">
    <source>
        <dbReference type="ARBA" id="ARBA00022679"/>
    </source>
</evidence>
<feature type="compositionally biased region" description="Low complexity" evidence="10">
    <location>
        <begin position="1123"/>
        <end position="1134"/>
    </location>
</feature>